<dbReference type="Pfam" id="PF10521">
    <property type="entry name" value="Tti2"/>
    <property type="match status" value="1"/>
</dbReference>
<dbReference type="GO" id="GO:0110078">
    <property type="term" value="C:TTT Hsp90 cochaperone complex"/>
    <property type="evidence" value="ECO:0007669"/>
    <property type="project" value="InterPro"/>
</dbReference>
<dbReference type="GO" id="GO:0005829">
    <property type="term" value="C:cytosol"/>
    <property type="evidence" value="ECO:0007669"/>
    <property type="project" value="TreeGrafter"/>
</dbReference>
<protein>
    <recommendedName>
        <fullName evidence="3">TELO2-interacting protein 2</fullName>
    </recommendedName>
</protein>
<accession>A0A0P4WN55</accession>
<dbReference type="InterPro" id="IPR016024">
    <property type="entry name" value="ARM-type_fold"/>
</dbReference>
<evidence type="ECO:0008006" key="3">
    <source>
        <dbReference type="Google" id="ProtNLM"/>
    </source>
</evidence>
<comment type="similarity">
    <text evidence="1">Belongs to the TTI2 family.</text>
</comment>
<name>A0A0P4WN55_SCYOL</name>
<reference evidence="2" key="1">
    <citation type="submission" date="2015-09" db="EMBL/GenBank/DDBJ databases">
        <title>Scylla olivacea transcriptome.</title>
        <authorList>
            <person name="Ikhwanuddin M."/>
        </authorList>
    </citation>
    <scope>NUCLEOTIDE SEQUENCE</scope>
</reference>
<dbReference type="PANTHER" id="PTHR32226:SF2">
    <property type="entry name" value="TELO2-INTERACTING PROTEIN 2"/>
    <property type="match status" value="1"/>
</dbReference>
<proteinExistence type="inferred from homology"/>
<dbReference type="GO" id="GO:0005634">
    <property type="term" value="C:nucleus"/>
    <property type="evidence" value="ECO:0007669"/>
    <property type="project" value="TreeGrafter"/>
</dbReference>
<evidence type="ECO:0000313" key="2">
    <source>
        <dbReference type="EMBL" id="JAI62761.1"/>
    </source>
</evidence>
<sequence length="478" mass="54006">MSSRDEKILELVEKLSNTDKKLDEDELTSILTKTYTLCQVPPLPDPNVPYSAADFAGVASEAEINLSIVLKLLNCVSVARSKHNQQFSHGFVRYIVVTCLLAACEYCDQSYEWSSSEAADVSRKIMNKLCDLCGCGAVTDLLNPQRNSAETQSCGNKGFLVKDTSQDFMKSTLQRLSEMLNKSNWRMYPSLKMTYWWILRNTGKDDLGQNLVLLLPPALFIVDDWEDRNKLLGIQCLRHILENTVGSELRWYGRAAVIYDALKPLLYSRESKVLSSLYPTIIKVAEVLEADPAKAEKLEHDSTLDFIMQQLLQEMAYEQKLCLRSVYTAALPLLVLALNLFAVRWSKELMDVCEDYLATFEGPSAQDRINILKALQYYVKACWPQVHYHAMHILKMAVRLLYDVTEEDCGIEAESVEVITQEVQGLVVLLHAAAPNTVRELCRGLQDVAVHPQCEVVLRSLHAVTLEDVKEASRTARD</sequence>
<evidence type="ECO:0000256" key="1">
    <source>
        <dbReference type="ARBA" id="ARBA00034736"/>
    </source>
</evidence>
<organism evidence="2">
    <name type="scientific">Scylla olivacea</name>
    <name type="common">Orange mud crab</name>
    <name type="synonym">Cancer olivacea</name>
    <dbReference type="NCBI Taxonomy" id="85551"/>
    <lineage>
        <taxon>Eukaryota</taxon>
        <taxon>Metazoa</taxon>
        <taxon>Ecdysozoa</taxon>
        <taxon>Arthropoda</taxon>
        <taxon>Crustacea</taxon>
        <taxon>Multicrustacea</taxon>
        <taxon>Malacostraca</taxon>
        <taxon>Eumalacostraca</taxon>
        <taxon>Eucarida</taxon>
        <taxon>Decapoda</taxon>
        <taxon>Pleocyemata</taxon>
        <taxon>Brachyura</taxon>
        <taxon>Eubrachyura</taxon>
        <taxon>Portunoidea</taxon>
        <taxon>Portunidae</taxon>
        <taxon>Portuninae</taxon>
        <taxon>Scylla</taxon>
    </lineage>
</organism>
<dbReference type="PANTHER" id="PTHR32226">
    <property type="entry name" value="TELO2-INTERACTING PROTEIN 2"/>
    <property type="match status" value="1"/>
</dbReference>
<dbReference type="SUPFAM" id="SSF48371">
    <property type="entry name" value="ARM repeat"/>
    <property type="match status" value="1"/>
</dbReference>
<dbReference type="InterPro" id="IPR018870">
    <property type="entry name" value="Tti2"/>
</dbReference>
<dbReference type="AlphaFoldDB" id="A0A0P4WN55"/>
<dbReference type="EMBL" id="GDRN01077303">
    <property type="protein sequence ID" value="JAI62761.1"/>
    <property type="molecule type" value="Transcribed_RNA"/>
</dbReference>